<sequence length="167" mass="17756">MTVHAARYGDMAPADGRVSLGRFPSPEAAIAVVEDKFADLQKTEPELHRHVTAADPRDIRHWHAEGQLVSIEANVAGAQRTVGLFAAAPGAVEWIGGDVVEEEIVLPRFNGQGFAASAQRAWAGQRGRDPDRLLVGTINGLNAASRATAVRAGRPAVLQYVFLSLAA</sequence>
<gene>
    <name evidence="1" type="ORF">TRM7557_03162</name>
</gene>
<dbReference type="Proteomes" id="UP000052022">
    <property type="component" value="Unassembled WGS sequence"/>
</dbReference>
<protein>
    <recommendedName>
        <fullName evidence="3">N-acetyltransferase domain-containing protein</fullName>
    </recommendedName>
</protein>
<organism evidence="1 2">
    <name type="scientific">Tritonibacter multivorans</name>
    <dbReference type="NCBI Taxonomy" id="928856"/>
    <lineage>
        <taxon>Bacteria</taxon>
        <taxon>Pseudomonadati</taxon>
        <taxon>Pseudomonadota</taxon>
        <taxon>Alphaproteobacteria</taxon>
        <taxon>Rhodobacterales</taxon>
        <taxon>Paracoccaceae</taxon>
        <taxon>Tritonibacter</taxon>
    </lineage>
</organism>
<dbReference type="STRING" id="928856.SAMN04488049_104345"/>
<name>A0A0P1GHV6_9RHOB</name>
<evidence type="ECO:0000313" key="1">
    <source>
        <dbReference type="EMBL" id="CUH80974.1"/>
    </source>
</evidence>
<dbReference type="OrthoDB" id="7849162at2"/>
<proteinExistence type="predicted"/>
<evidence type="ECO:0008006" key="3">
    <source>
        <dbReference type="Google" id="ProtNLM"/>
    </source>
</evidence>
<dbReference type="AlphaFoldDB" id="A0A0P1GHV6"/>
<keyword evidence="2" id="KW-1185">Reference proteome</keyword>
<dbReference type="EMBL" id="CYSD01000041">
    <property type="protein sequence ID" value="CUH80974.1"/>
    <property type="molecule type" value="Genomic_DNA"/>
</dbReference>
<evidence type="ECO:0000313" key="2">
    <source>
        <dbReference type="Proteomes" id="UP000052022"/>
    </source>
</evidence>
<dbReference type="RefSeq" id="WP_074941902.1">
    <property type="nucleotide sequence ID" value="NZ_CYSD01000041.1"/>
</dbReference>
<accession>A0A0P1GHV6</accession>
<reference evidence="1 2" key="1">
    <citation type="submission" date="2015-09" db="EMBL/GenBank/DDBJ databases">
        <authorList>
            <consortium name="Swine Surveillance"/>
        </authorList>
    </citation>
    <scope>NUCLEOTIDE SEQUENCE [LARGE SCALE GENOMIC DNA]</scope>
    <source>
        <strain evidence="1 2">CECT 7557</strain>
    </source>
</reference>